<dbReference type="EMBL" id="ADBJ01000008">
    <property type="protein sequence ID" value="EFA85048.1"/>
    <property type="molecule type" value="Genomic_DNA"/>
</dbReference>
<dbReference type="InParanoid" id="D3B174"/>
<comment type="caution">
    <text evidence="2">The sequence shown here is derived from an EMBL/GenBank/DDBJ whole genome shotgun (WGS) entry which is preliminary data.</text>
</comment>
<keyword evidence="1" id="KW-0732">Signal</keyword>
<reference evidence="2 3" key="1">
    <citation type="journal article" date="2011" name="Genome Res.">
        <title>Phylogeny-wide analysis of social amoeba genomes highlights ancient origins for complex intercellular communication.</title>
        <authorList>
            <person name="Heidel A.J."/>
            <person name="Lawal H.M."/>
            <person name="Felder M."/>
            <person name="Schilde C."/>
            <person name="Helps N.R."/>
            <person name="Tunggal B."/>
            <person name="Rivero F."/>
            <person name="John U."/>
            <person name="Schleicher M."/>
            <person name="Eichinger L."/>
            <person name="Platzer M."/>
            <person name="Noegel A.A."/>
            <person name="Schaap P."/>
            <person name="Gloeckner G."/>
        </authorList>
    </citation>
    <scope>NUCLEOTIDE SEQUENCE [LARGE SCALE GENOMIC DNA]</scope>
    <source>
        <strain evidence="3">ATCC 26659 / Pp 5 / PN500</strain>
    </source>
</reference>
<dbReference type="GeneID" id="31357570"/>
<dbReference type="Proteomes" id="UP000001396">
    <property type="component" value="Unassembled WGS sequence"/>
</dbReference>
<evidence type="ECO:0000313" key="3">
    <source>
        <dbReference type="Proteomes" id="UP000001396"/>
    </source>
</evidence>
<evidence type="ECO:0000256" key="1">
    <source>
        <dbReference type="SAM" id="SignalP"/>
    </source>
</evidence>
<protein>
    <submittedName>
        <fullName evidence="2">Uncharacterized protein</fullName>
    </submittedName>
</protein>
<keyword evidence="3" id="KW-1185">Reference proteome</keyword>
<accession>D3B174</accession>
<dbReference type="AlphaFoldDB" id="D3B174"/>
<gene>
    <name evidence="2" type="ORF">PPL_02044</name>
</gene>
<dbReference type="OMA" id="SACKCIN"/>
<proteinExistence type="predicted"/>
<evidence type="ECO:0000313" key="2">
    <source>
        <dbReference type="EMBL" id="EFA85048.1"/>
    </source>
</evidence>
<sequence>MNIQRYDKITVLLLLLYIAGLSVASQPTTLNVFDSNGMYYAFNMTNGEVIMKQQIPFPSKLSALYGIVRTRIGDDYLLYGGNITQAGQSYIPIIWTYNIQSNTLVEKSSINKRFEQLDYSWDLQIASYDSLNNIVYLNAEAPTGHPMLLKFDFNQHIEDLIELPGTGSYVQSSYNESTHTCYLGGQNDAPNSWGQMVIVTYESLTGDMTSRTLTLDTVSNQCYYRTTMYLYNSKYFAGLQPANGDCSSYILELDMFSNTTNILATIPQPNNYAYDDIMPFIFDEINGYITMVSFGQDGLNLEICSVNLDNYGVSQYSISASQLPDIQFYAFLMTTS</sequence>
<name>D3B174_HETP5</name>
<organism evidence="2 3">
    <name type="scientific">Heterostelium pallidum (strain ATCC 26659 / Pp 5 / PN500)</name>
    <name type="common">Cellular slime mold</name>
    <name type="synonym">Polysphondylium pallidum</name>
    <dbReference type="NCBI Taxonomy" id="670386"/>
    <lineage>
        <taxon>Eukaryota</taxon>
        <taxon>Amoebozoa</taxon>
        <taxon>Evosea</taxon>
        <taxon>Eumycetozoa</taxon>
        <taxon>Dictyostelia</taxon>
        <taxon>Acytosteliales</taxon>
        <taxon>Acytosteliaceae</taxon>
        <taxon>Heterostelium</taxon>
    </lineage>
</organism>
<feature type="signal peptide" evidence="1">
    <location>
        <begin position="1"/>
        <end position="24"/>
    </location>
</feature>
<dbReference type="RefSeq" id="XP_020437158.1">
    <property type="nucleotide sequence ID" value="XM_020573041.1"/>
</dbReference>
<feature type="chain" id="PRO_5003042102" evidence="1">
    <location>
        <begin position="25"/>
        <end position="336"/>
    </location>
</feature>